<dbReference type="GO" id="GO:0051231">
    <property type="term" value="P:spindle elongation"/>
    <property type="evidence" value="ECO:0007669"/>
    <property type="project" value="TreeGrafter"/>
</dbReference>
<keyword evidence="6 10" id="KW-0175">Coiled coil</keyword>
<protein>
    <submittedName>
        <fullName evidence="13">Kinesin, putative</fullName>
    </submittedName>
</protein>
<comment type="caution">
    <text evidence="13">The sequence shown here is derived from an EMBL/GenBank/DDBJ whole genome shotgun (WGS) entry which is preliminary data.</text>
</comment>
<comment type="similarity">
    <text evidence="9">Belongs to the TRAFAC class myosin-kinesin ATPase superfamily. Kinesin family.</text>
</comment>
<dbReference type="PANTHER" id="PTHR47969">
    <property type="entry name" value="CHROMOSOME-ASSOCIATED KINESIN KIF4A-RELATED"/>
    <property type="match status" value="1"/>
</dbReference>
<feature type="region of interest" description="Disordered" evidence="11">
    <location>
        <begin position="1"/>
        <end position="90"/>
    </location>
</feature>
<dbReference type="OrthoDB" id="249110at2759"/>
<dbReference type="InterPro" id="IPR027640">
    <property type="entry name" value="Kinesin-like_fam"/>
</dbReference>
<reference evidence="13" key="1">
    <citation type="submission" date="2019-11" db="EMBL/GenBank/DDBJ databases">
        <title>Leishmania tarentolae CDS.</title>
        <authorList>
            <person name="Goto Y."/>
            <person name="Yamagishi J."/>
        </authorList>
    </citation>
    <scope>NUCLEOTIDE SEQUENCE [LARGE SCALE GENOMIC DNA]</scope>
    <source>
        <strain evidence="13">Parrot Tar II</strain>
    </source>
</reference>
<evidence type="ECO:0000256" key="9">
    <source>
        <dbReference type="PROSITE-ProRule" id="PRU00283"/>
    </source>
</evidence>
<evidence type="ECO:0000256" key="1">
    <source>
        <dbReference type="ARBA" id="ARBA00004245"/>
    </source>
</evidence>
<feature type="coiled-coil region" evidence="10">
    <location>
        <begin position="456"/>
        <end position="667"/>
    </location>
</feature>
<keyword evidence="2" id="KW-0963">Cytoplasm</keyword>
<feature type="coiled-coil region" evidence="10">
    <location>
        <begin position="699"/>
        <end position="771"/>
    </location>
</feature>
<dbReference type="GO" id="GO:0005875">
    <property type="term" value="C:microtubule associated complex"/>
    <property type="evidence" value="ECO:0007669"/>
    <property type="project" value="TreeGrafter"/>
</dbReference>
<dbReference type="Gene3D" id="3.40.850.10">
    <property type="entry name" value="Kinesin motor domain"/>
    <property type="match status" value="1"/>
</dbReference>
<dbReference type="PROSITE" id="PS50067">
    <property type="entry name" value="KINESIN_MOTOR_2"/>
    <property type="match status" value="1"/>
</dbReference>
<feature type="coiled-coil region" evidence="10">
    <location>
        <begin position="808"/>
        <end position="881"/>
    </location>
</feature>
<dbReference type="EMBL" id="BLBS01000041">
    <property type="protein sequence ID" value="GET90382.1"/>
    <property type="molecule type" value="Genomic_DNA"/>
</dbReference>
<feature type="compositionally biased region" description="Polar residues" evidence="11">
    <location>
        <begin position="41"/>
        <end position="54"/>
    </location>
</feature>
<keyword evidence="5 9" id="KW-0067">ATP-binding</keyword>
<evidence type="ECO:0000256" key="11">
    <source>
        <dbReference type="SAM" id="MobiDB-lite"/>
    </source>
</evidence>
<evidence type="ECO:0000313" key="13">
    <source>
        <dbReference type="EMBL" id="GET90382.1"/>
    </source>
</evidence>
<feature type="region of interest" description="Disordered" evidence="11">
    <location>
        <begin position="1559"/>
        <end position="1581"/>
    </location>
</feature>
<feature type="coiled-coil region" evidence="10">
    <location>
        <begin position="1122"/>
        <end position="1170"/>
    </location>
</feature>
<evidence type="ECO:0000256" key="10">
    <source>
        <dbReference type="SAM" id="Coils"/>
    </source>
</evidence>
<keyword evidence="4 9" id="KW-0547">Nucleotide-binding</keyword>
<evidence type="ECO:0000256" key="6">
    <source>
        <dbReference type="ARBA" id="ARBA00023054"/>
    </source>
</evidence>
<comment type="subcellular location">
    <subcellularLocation>
        <location evidence="1">Cytoplasm</location>
        <location evidence="1">Cytoskeleton</location>
    </subcellularLocation>
</comment>
<proteinExistence type="inferred from homology"/>
<name>A0A640KLL9_LEITA</name>
<dbReference type="GO" id="GO:0008017">
    <property type="term" value="F:microtubule binding"/>
    <property type="evidence" value="ECO:0007669"/>
    <property type="project" value="InterPro"/>
</dbReference>
<feature type="coiled-coil region" evidence="10">
    <location>
        <begin position="936"/>
        <end position="1013"/>
    </location>
</feature>
<evidence type="ECO:0000256" key="2">
    <source>
        <dbReference type="ARBA" id="ARBA00022490"/>
    </source>
</evidence>
<dbReference type="Proteomes" id="UP000419144">
    <property type="component" value="Unassembled WGS sequence"/>
</dbReference>
<evidence type="ECO:0000256" key="4">
    <source>
        <dbReference type="ARBA" id="ARBA00022741"/>
    </source>
</evidence>
<gene>
    <name evidence="13" type="ORF">LtaPh_2911200</name>
</gene>
<organism evidence="13 14">
    <name type="scientific">Leishmania tarentolae</name>
    <name type="common">Sauroleishmania tarentolae</name>
    <dbReference type="NCBI Taxonomy" id="5689"/>
    <lineage>
        <taxon>Eukaryota</taxon>
        <taxon>Discoba</taxon>
        <taxon>Euglenozoa</taxon>
        <taxon>Kinetoplastea</taxon>
        <taxon>Metakinetoplastina</taxon>
        <taxon>Trypanosomatida</taxon>
        <taxon>Trypanosomatidae</taxon>
        <taxon>Leishmaniinae</taxon>
        <taxon>Leishmania</taxon>
        <taxon>lizard Leishmania</taxon>
    </lineage>
</organism>
<dbReference type="Pfam" id="PF00225">
    <property type="entry name" value="Kinesin"/>
    <property type="match status" value="1"/>
</dbReference>
<evidence type="ECO:0000259" key="12">
    <source>
        <dbReference type="PROSITE" id="PS50067"/>
    </source>
</evidence>
<feature type="compositionally biased region" description="Low complexity" evidence="11">
    <location>
        <begin position="8"/>
        <end position="21"/>
    </location>
</feature>
<evidence type="ECO:0000256" key="8">
    <source>
        <dbReference type="ARBA" id="ARBA00023212"/>
    </source>
</evidence>
<feature type="compositionally biased region" description="Basic and acidic residues" evidence="11">
    <location>
        <begin position="1559"/>
        <end position="1573"/>
    </location>
</feature>
<dbReference type="VEuPathDB" id="TriTrypDB:LtaPh_2911200"/>
<keyword evidence="7 9" id="KW-0505">Motor protein</keyword>
<feature type="domain" description="Kinesin motor" evidence="12">
    <location>
        <begin position="91"/>
        <end position="444"/>
    </location>
</feature>
<dbReference type="PRINTS" id="PR00380">
    <property type="entry name" value="KINESINHEAVY"/>
</dbReference>
<accession>A0A640KLL9</accession>
<evidence type="ECO:0000313" key="14">
    <source>
        <dbReference type="Proteomes" id="UP000419144"/>
    </source>
</evidence>
<dbReference type="InterPro" id="IPR001752">
    <property type="entry name" value="Kinesin_motor_dom"/>
</dbReference>
<feature type="compositionally biased region" description="Polar residues" evidence="11">
    <location>
        <begin position="61"/>
        <end position="85"/>
    </location>
</feature>
<dbReference type="PANTHER" id="PTHR47969:SF15">
    <property type="entry name" value="CHROMOSOME-ASSOCIATED KINESIN KIF4A-RELATED"/>
    <property type="match status" value="1"/>
</dbReference>
<feature type="compositionally biased region" description="Pro residues" evidence="11">
    <location>
        <begin position="22"/>
        <end position="31"/>
    </location>
</feature>
<keyword evidence="14" id="KW-1185">Reference proteome</keyword>
<dbReference type="FunFam" id="3.40.850.10:FF:000042">
    <property type="entry name" value="Kinesin family member 14"/>
    <property type="match status" value="1"/>
</dbReference>
<feature type="binding site" evidence="9">
    <location>
        <begin position="182"/>
        <end position="189"/>
    </location>
    <ligand>
        <name>ATP</name>
        <dbReference type="ChEBI" id="CHEBI:30616"/>
    </ligand>
</feature>
<dbReference type="InterPro" id="IPR036961">
    <property type="entry name" value="Kinesin_motor_dom_sf"/>
</dbReference>
<evidence type="ECO:0000256" key="7">
    <source>
        <dbReference type="ARBA" id="ARBA00023175"/>
    </source>
</evidence>
<evidence type="ECO:0000256" key="3">
    <source>
        <dbReference type="ARBA" id="ARBA00022701"/>
    </source>
</evidence>
<dbReference type="SUPFAM" id="SSF52540">
    <property type="entry name" value="P-loop containing nucleoside triphosphate hydrolases"/>
    <property type="match status" value="1"/>
</dbReference>
<dbReference type="GO" id="GO:0003777">
    <property type="term" value="F:microtubule motor activity"/>
    <property type="evidence" value="ECO:0007669"/>
    <property type="project" value="InterPro"/>
</dbReference>
<dbReference type="SMART" id="SM00129">
    <property type="entry name" value="KISc"/>
    <property type="match status" value="1"/>
</dbReference>
<keyword evidence="8" id="KW-0206">Cytoskeleton</keyword>
<dbReference type="GO" id="GO:0007052">
    <property type="term" value="P:mitotic spindle organization"/>
    <property type="evidence" value="ECO:0007669"/>
    <property type="project" value="TreeGrafter"/>
</dbReference>
<sequence>MLPRELASSSYMSSGRSAMTKPKPPTGPPGGRPMSAASPLMTLSQNQLPLRNSTPLPPRSRVSSTRASRPSCSISGSFQPSTGTHGVQEEKVRVAVRCRPPNLAHGDHNADVIVSMNPSANEVYMVGQEAAPWRVDMPLWSCSGVALDGSHPMSQAGVYEAVGRPLLQHALEGYNSTLMAYGQTGSGKTYTMMGDHLDDEDGEGGGIIPRMCRDLFHELDSRSFTGPSGESLSWEVHVRYVEVYCEKISDLLNCGASVGIREEITPQSATFALIGARRVKVAVTDDLLQVLATGNRWRRTAATKLNDRSSRSHALFLIDLTEVISFTEPDGTVVSAPSKSLSIRLVDLAGSERVSETGVHGKKLREVKDINLSLFTLGCVIECLSDPKRRGIKPPYRDSVLTKLLRDAFGGNSKTTMICTISPCEAQRLQTVQTLHYAAKARHVLNKPRVKEDPSAMELRRANEELMALRRQLEEAQRNGSHYESIEAELREANMRLRNEQRDAMLRKQMMEKREAELAARMRELEDQREAYEAQMLALEVEAERARVQQEKRERELRRAHELANDYARERLKEMEEQCVTAEAALRTREEELVKKQRAIEEKMREAETSSRCRIDELQRQQKDMENALKEKERLASMHEREMRLKCRQAEEDLRSMTRRNLEMEEEWSAKVKALEATARQREEDVVQRIREAQGAQCKAEAEARLKEEELQRKWIEAENEARRLQSEVAAKEAELTRRLQEANRKTEQREEELNERLRKAEYELSRRERETAQKLLEVEALRQATELHSETTRSKERTLEEVHNVRTESLQALEAQLQKREEELRKQFDEVMETKRAWDAQHTEQRQKLQAEHEAALQAVKKWETDVSQREIELRRQNDELAGKLRAQEMQLEKQQMLLLADKNEFETAMQRERRATLRTREEMQLAQDRNDFEIKIQQDKLREWETELRDRRAEMESTQKEREAALRQKEKALVALQDAAMAKEVELYQAQERLKGEKADLQRVAKTTEMERGRLQEIHTRLQRFDIQLGSVTDDDVFDSRALDDVRMSAEYMACRGHTKLPADVLNRREQRYFCAFESMHRANIVAEEGMEFRSLAHSNQLEARDTQRCVEVMRMQEVASALQTKLDAALSESKAAESRATASQGQVETLRDELENLRRQALEMKVQLGNAVSAAQFSEAQVRHLRIEAYEAHAKHCDREQECQSAMIKAQSASAAAIRSQGLLYKLAMRVLLACEEEQRSLIEHHQVSELQSLHLLQISDRRVLDREGTILKWQSLYRRCSEEDTSTGAQDDTVGQQCTDEEAQRLRNLERNSDILTRREDCLSAERERFEQRVLDFESYQRAQMTELSRQQQEVKRYLLELEEMDQRKTSEFAEREQRLVEMAEQLKMKQACIGTNARDLFQSLLQRSMEQQSALAEAREELERADVQRTKYMMLEGQLIEQAQCGNADAIQQLVKLHKEYVESEKQELERRARRLEEEGELNKRRLAEQEAEIHRYLLEIEAEDIRRNALSQQGQELMRKAEERLSKAQFKEAALRDLARQIHLEAMESEEKARAVENTLRREENSTRKKLKHRKAELEKRQLEASNAAECNERTLLDMEADLLAIVNKNKDAEHVIKAREAEIERQKMYYLDLSKMLAERNEMLRKEHALRICGKKNAGSLAKDLLDVNDALRKQVTTWKQKFDVLRLEGKIECEKCSWKNKRETSMCKCCGYSGLLELSQTC</sequence>
<keyword evidence="3" id="KW-0493">Microtubule</keyword>
<dbReference type="InterPro" id="IPR027417">
    <property type="entry name" value="P-loop_NTPase"/>
</dbReference>
<dbReference type="GO" id="GO:0005874">
    <property type="term" value="C:microtubule"/>
    <property type="evidence" value="ECO:0007669"/>
    <property type="project" value="UniProtKB-KW"/>
</dbReference>
<dbReference type="GO" id="GO:0007018">
    <property type="term" value="P:microtubule-based movement"/>
    <property type="evidence" value="ECO:0007669"/>
    <property type="project" value="InterPro"/>
</dbReference>
<evidence type="ECO:0000256" key="5">
    <source>
        <dbReference type="ARBA" id="ARBA00022840"/>
    </source>
</evidence>
<dbReference type="GO" id="GO:0005524">
    <property type="term" value="F:ATP binding"/>
    <property type="evidence" value="ECO:0007669"/>
    <property type="project" value="UniProtKB-UniRule"/>
</dbReference>
<feature type="coiled-coil region" evidence="10">
    <location>
        <begin position="1303"/>
        <end position="1372"/>
    </location>
</feature>